<dbReference type="InterPro" id="IPR029061">
    <property type="entry name" value="THDP-binding"/>
</dbReference>
<dbReference type="AlphaFoldDB" id="A0A538STG1"/>
<dbReference type="Pfam" id="PF02779">
    <property type="entry name" value="Transket_pyr"/>
    <property type="match status" value="1"/>
</dbReference>
<feature type="domain" description="Transketolase-like pyrimidine-binding" evidence="5">
    <location>
        <begin position="2"/>
        <end position="167"/>
    </location>
</feature>
<comment type="cofactor">
    <cofactor evidence="1">
        <name>thiamine diphosphate</name>
        <dbReference type="ChEBI" id="CHEBI:58937"/>
    </cofactor>
</comment>
<dbReference type="InterPro" id="IPR033248">
    <property type="entry name" value="Transketolase_C"/>
</dbReference>
<dbReference type="CDD" id="cd07033">
    <property type="entry name" value="TPP_PYR_DXS_TK_like"/>
    <property type="match status" value="1"/>
</dbReference>
<dbReference type="Gene3D" id="3.40.50.970">
    <property type="match status" value="1"/>
</dbReference>
<dbReference type="InterPro" id="IPR020826">
    <property type="entry name" value="Transketolase_BS"/>
</dbReference>
<organism evidence="6 7">
    <name type="scientific">Eiseniibacteriota bacterium</name>
    <dbReference type="NCBI Taxonomy" id="2212470"/>
    <lineage>
        <taxon>Bacteria</taxon>
        <taxon>Candidatus Eiseniibacteriota</taxon>
    </lineage>
</organism>
<dbReference type="SMART" id="SM00861">
    <property type="entry name" value="Transket_pyr"/>
    <property type="match status" value="1"/>
</dbReference>
<dbReference type="GO" id="GO:0016740">
    <property type="term" value="F:transferase activity"/>
    <property type="evidence" value="ECO:0007669"/>
    <property type="project" value="UniProtKB-KW"/>
</dbReference>
<reference evidence="6 7" key="1">
    <citation type="journal article" date="2019" name="Nat. Microbiol.">
        <title>Mediterranean grassland soil C-N compound turnover is dependent on rainfall and depth, and is mediated by genomically divergent microorganisms.</title>
        <authorList>
            <person name="Diamond S."/>
            <person name="Andeer P.F."/>
            <person name="Li Z."/>
            <person name="Crits-Christoph A."/>
            <person name="Burstein D."/>
            <person name="Anantharaman K."/>
            <person name="Lane K.R."/>
            <person name="Thomas B.C."/>
            <person name="Pan C."/>
            <person name="Northen T.R."/>
            <person name="Banfield J.F."/>
        </authorList>
    </citation>
    <scope>NUCLEOTIDE SEQUENCE [LARGE SCALE GENOMIC DNA]</scope>
    <source>
        <strain evidence="6">WS_4</strain>
    </source>
</reference>
<dbReference type="PANTHER" id="PTHR43825:SF1">
    <property type="entry name" value="TRANSKETOLASE-LIKE PYRIMIDINE-BINDING DOMAIN-CONTAINING PROTEIN"/>
    <property type="match status" value="1"/>
</dbReference>
<dbReference type="InterPro" id="IPR005475">
    <property type="entry name" value="Transketolase-like_Pyr-bd"/>
</dbReference>
<evidence type="ECO:0000259" key="5">
    <source>
        <dbReference type="SMART" id="SM00861"/>
    </source>
</evidence>
<evidence type="ECO:0000313" key="6">
    <source>
        <dbReference type="EMBL" id="TMQ54678.1"/>
    </source>
</evidence>
<dbReference type="Gene3D" id="3.40.50.920">
    <property type="match status" value="1"/>
</dbReference>
<keyword evidence="3" id="KW-0808">Transferase</keyword>
<dbReference type="SUPFAM" id="SSF52922">
    <property type="entry name" value="TK C-terminal domain-like"/>
    <property type="match status" value="1"/>
</dbReference>
<evidence type="ECO:0000313" key="7">
    <source>
        <dbReference type="Proteomes" id="UP000319829"/>
    </source>
</evidence>
<dbReference type="PANTHER" id="PTHR43825">
    <property type="entry name" value="PYRUVATE DEHYDROGENASE E1 COMPONENT"/>
    <property type="match status" value="1"/>
</dbReference>
<evidence type="ECO:0000256" key="3">
    <source>
        <dbReference type="ARBA" id="ARBA00022679"/>
    </source>
</evidence>
<dbReference type="PROSITE" id="PS00802">
    <property type="entry name" value="TRANSKETOLASE_2"/>
    <property type="match status" value="1"/>
</dbReference>
<dbReference type="Pfam" id="PF02780">
    <property type="entry name" value="Transketolase_C"/>
    <property type="match status" value="1"/>
</dbReference>
<dbReference type="EMBL" id="VBOU01000059">
    <property type="protein sequence ID" value="TMQ54678.1"/>
    <property type="molecule type" value="Genomic_DNA"/>
</dbReference>
<protein>
    <submittedName>
        <fullName evidence="6">Transketolase family protein</fullName>
    </submittedName>
</protein>
<sequence length="312" mass="33303">MKRTREGFGHGLVDLGEKRSDVIVLVGDLSGSTNVTFFAEKFPDRFIQVGVAEQNMMCIAAGLAATGKIPFLSTYGAFASCRSADQMRVTVAYSDLPVKIGGAHGGISVGPDGATHQAMEEIAIVRSIPNMKMIVPCDYWETRRATVAAADDPHPNYIRFGREPVPVVTGPETPFTIGKANVVREGSDLAIIACGVMVYEALVAAQELESRGVRARVVNMHTIKPIDTDAIARAARECGAIVTAEEHQVNGGLGGAVAEVVVQSHPVPMELVAVHDRFGRSGKQDELMAAFGIKAPDVVRAAERALARKRAR</sequence>
<evidence type="ECO:0000256" key="2">
    <source>
        <dbReference type="ARBA" id="ARBA00007131"/>
    </source>
</evidence>
<dbReference type="FunFam" id="3.40.50.970:FF:000129">
    <property type="entry name" value="Transketolase"/>
    <property type="match status" value="1"/>
</dbReference>
<evidence type="ECO:0000256" key="4">
    <source>
        <dbReference type="ARBA" id="ARBA00023052"/>
    </source>
</evidence>
<gene>
    <name evidence="6" type="ORF">E6K74_05350</name>
</gene>
<keyword evidence="4" id="KW-0786">Thiamine pyrophosphate</keyword>
<comment type="caution">
    <text evidence="6">The sequence shown here is derived from an EMBL/GenBank/DDBJ whole genome shotgun (WGS) entry which is preliminary data.</text>
</comment>
<dbReference type="InterPro" id="IPR051157">
    <property type="entry name" value="PDH/Transketolase"/>
</dbReference>
<dbReference type="SUPFAM" id="SSF52518">
    <property type="entry name" value="Thiamin diphosphate-binding fold (THDP-binding)"/>
    <property type="match status" value="1"/>
</dbReference>
<name>A0A538STG1_UNCEI</name>
<comment type="similarity">
    <text evidence="2">Belongs to the transketolase family.</text>
</comment>
<dbReference type="Proteomes" id="UP000319829">
    <property type="component" value="Unassembled WGS sequence"/>
</dbReference>
<dbReference type="InterPro" id="IPR009014">
    <property type="entry name" value="Transketo_C/PFOR_II"/>
</dbReference>
<evidence type="ECO:0000256" key="1">
    <source>
        <dbReference type="ARBA" id="ARBA00001964"/>
    </source>
</evidence>
<proteinExistence type="inferred from homology"/>
<accession>A0A538STG1</accession>